<dbReference type="CDD" id="cd23763">
    <property type="entry name" value="ASKHA_ATPase_ROK"/>
    <property type="match status" value="1"/>
</dbReference>
<dbReference type="GeneID" id="97672376"/>
<proteinExistence type="predicted"/>
<dbReference type="PANTHER" id="PTHR18964">
    <property type="entry name" value="ROK (REPRESSOR, ORF, KINASE) FAMILY"/>
    <property type="match status" value="1"/>
</dbReference>
<keyword evidence="2" id="KW-1185">Reference proteome</keyword>
<gene>
    <name evidence="1" type="primary">nagC_4</name>
    <name evidence="1" type="ORF">LA5096_05113</name>
</gene>
<organism evidence="1 2">
    <name type="scientific">Roseibium album</name>
    <dbReference type="NCBI Taxonomy" id="311410"/>
    <lineage>
        <taxon>Bacteria</taxon>
        <taxon>Pseudomonadati</taxon>
        <taxon>Pseudomonadota</taxon>
        <taxon>Alphaproteobacteria</taxon>
        <taxon>Hyphomicrobiales</taxon>
        <taxon>Stappiaceae</taxon>
        <taxon>Roseibium</taxon>
    </lineage>
</organism>
<evidence type="ECO:0000313" key="1">
    <source>
        <dbReference type="EMBL" id="CTQ77364.1"/>
    </source>
</evidence>
<dbReference type="InterPro" id="IPR036390">
    <property type="entry name" value="WH_DNA-bd_sf"/>
</dbReference>
<dbReference type="STRING" id="311410.LA5095_03831"/>
<dbReference type="Proteomes" id="UP000049983">
    <property type="component" value="Unassembled WGS sequence"/>
</dbReference>
<dbReference type="InterPro" id="IPR036388">
    <property type="entry name" value="WH-like_DNA-bd_sf"/>
</dbReference>
<dbReference type="SUPFAM" id="SSF46785">
    <property type="entry name" value="Winged helix' DNA-binding domain"/>
    <property type="match status" value="1"/>
</dbReference>
<evidence type="ECO:0000313" key="2">
    <source>
        <dbReference type="Proteomes" id="UP000049983"/>
    </source>
</evidence>
<accession>A0A0M7AUV3</accession>
<dbReference type="GO" id="GO:0009384">
    <property type="term" value="F:N-acylmannosamine kinase activity"/>
    <property type="evidence" value="ECO:0007669"/>
    <property type="project" value="TreeGrafter"/>
</dbReference>
<name>A0A0M7AUV3_9HYPH</name>
<dbReference type="PANTHER" id="PTHR18964:SF169">
    <property type="entry name" value="N-ACETYLMANNOSAMINE KINASE"/>
    <property type="match status" value="1"/>
</dbReference>
<dbReference type="RefSeq" id="WP_082442887.1">
    <property type="nucleotide sequence ID" value="NZ_CXWA01000004.1"/>
</dbReference>
<dbReference type="EMBL" id="CXWC01000013">
    <property type="protein sequence ID" value="CTQ77364.1"/>
    <property type="molecule type" value="Genomic_DNA"/>
</dbReference>
<dbReference type="Gene3D" id="1.10.10.10">
    <property type="entry name" value="Winged helix-like DNA-binding domain superfamily/Winged helix DNA-binding domain"/>
    <property type="match status" value="1"/>
</dbReference>
<dbReference type="OrthoDB" id="49685at2"/>
<dbReference type="GO" id="GO:0019262">
    <property type="term" value="P:N-acetylneuraminate catabolic process"/>
    <property type="evidence" value="ECO:0007669"/>
    <property type="project" value="TreeGrafter"/>
</dbReference>
<dbReference type="Pfam" id="PF00480">
    <property type="entry name" value="ROK"/>
    <property type="match status" value="1"/>
</dbReference>
<protein>
    <submittedName>
        <fullName evidence="1">N-acetylglucosamine repressor</fullName>
    </submittedName>
</protein>
<sequence length="364" mass="38905">MTAQLSQTERKLIALIFRNKTMARTDLAEATGLTGASVTRLINRLQEDGFFHETRTRTGAQGQPKRNLALNPDRFFSIGIVFSLRTMELALLNFRGAICATRHRVLSGARPEDVARAAASGVADLSRNLPPDSLLGVGVSLPGNFGTYRDLLVAHELFDQLGDDRVITALRSAFDIPVHIENDGTSAAIAEFMLGEGVRDEDPLFFLHIGHGVGGGAILDGKPYRGAHGNACLPGFLFPYEELRPSGQDLLKHMNNAGHKIEDLDGLTQPASGLAADLDAWIDRASQQIALAQRAITGFFDPAEIVLGGRLPGWINEALVARAATARLPGPSRGLPNAPLKTSAFGPEGGAIGAACLPLFETFL</sequence>
<reference evidence="2" key="1">
    <citation type="submission" date="2015-07" db="EMBL/GenBank/DDBJ databases">
        <authorList>
            <person name="Rodrigo-Torres Lidia"/>
            <person name="Arahal R.David."/>
        </authorList>
    </citation>
    <scope>NUCLEOTIDE SEQUENCE [LARGE SCALE GENOMIC DNA]</scope>
    <source>
        <strain evidence="2">CECT 5096</strain>
    </source>
</reference>
<dbReference type="SUPFAM" id="SSF53067">
    <property type="entry name" value="Actin-like ATPase domain"/>
    <property type="match status" value="1"/>
</dbReference>
<dbReference type="AlphaFoldDB" id="A0A0M7AUV3"/>
<dbReference type="InterPro" id="IPR000600">
    <property type="entry name" value="ROK"/>
</dbReference>
<dbReference type="Gene3D" id="3.30.420.40">
    <property type="match status" value="2"/>
</dbReference>
<dbReference type="InterPro" id="IPR043129">
    <property type="entry name" value="ATPase_NBD"/>
</dbReference>
<dbReference type="Pfam" id="PF13412">
    <property type="entry name" value="HTH_24"/>
    <property type="match status" value="1"/>
</dbReference>